<organism evidence="1 2">
    <name type="scientific">Tannerella forsythia</name>
    <name type="common">Bacteroides forsythus</name>
    <dbReference type="NCBI Taxonomy" id="28112"/>
    <lineage>
        <taxon>Bacteria</taxon>
        <taxon>Pseudomonadati</taxon>
        <taxon>Bacteroidota</taxon>
        <taxon>Bacteroidia</taxon>
        <taxon>Bacteroidales</taxon>
        <taxon>Tannerellaceae</taxon>
        <taxon>Tannerella</taxon>
    </lineage>
</organism>
<dbReference type="RefSeq" id="WP_074450357.1">
    <property type="nucleotide sequence ID" value="NZ_CAJPTF010000014.1"/>
</dbReference>
<evidence type="ECO:0000313" key="1">
    <source>
        <dbReference type="EMBL" id="PDP42961.1"/>
    </source>
</evidence>
<proteinExistence type="predicted"/>
<comment type="caution">
    <text evidence="1">The sequence shown here is derived from an EMBL/GenBank/DDBJ whole genome shotgun (WGS) entry which is preliminary data.</text>
</comment>
<dbReference type="AlphaFoldDB" id="A0A2A6E612"/>
<gene>
    <name evidence="1" type="ORF">CLI86_10845</name>
</gene>
<protein>
    <submittedName>
        <fullName evidence="1">Uncharacterized protein</fullName>
    </submittedName>
</protein>
<evidence type="ECO:0000313" key="2">
    <source>
        <dbReference type="Proteomes" id="UP000219259"/>
    </source>
</evidence>
<dbReference type="EMBL" id="NSLJ01000032">
    <property type="protein sequence ID" value="PDP42961.1"/>
    <property type="molecule type" value="Genomic_DNA"/>
</dbReference>
<reference evidence="1 2" key="1">
    <citation type="submission" date="2017-09" db="EMBL/GenBank/DDBJ databases">
        <title>Phase variable restriction modification systems are present in the genome sequences of periodontal pathogens Prevotella intermedia, Tannerella forsythia and Porphyromonas gingivalis.</title>
        <authorList>
            <person name="Haigh R.D."/>
            <person name="Crawford L."/>
            <person name="Ralph J."/>
            <person name="Wanford J."/>
            <person name="Vartoukian S.R."/>
            <person name="Hijazib K."/>
            <person name="Wade W."/>
            <person name="Oggioni M.R."/>
        </authorList>
    </citation>
    <scope>NUCLEOTIDE SEQUENCE [LARGE SCALE GENOMIC DNA]</scope>
    <source>
        <strain evidence="1 2">WW11663</strain>
    </source>
</reference>
<sequence length="82" mass="9244">MVTDLGKRASVYALDHDNQELHDHLRTSKGALSNMPDTVSLAKAKDMYTRMEAIKSDLADYGITEEVLDECKRLIDAYDARI</sequence>
<dbReference type="Proteomes" id="UP000219259">
    <property type="component" value="Unassembled WGS sequence"/>
</dbReference>
<name>A0A2A6E612_TANFO</name>
<accession>A0A2A6E612</accession>